<feature type="compositionally biased region" description="Basic and acidic residues" evidence="1">
    <location>
        <begin position="399"/>
        <end position="428"/>
    </location>
</feature>
<feature type="region of interest" description="Disordered" evidence="1">
    <location>
        <begin position="397"/>
        <end position="428"/>
    </location>
</feature>
<dbReference type="Pfam" id="PF13148">
    <property type="entry name" value="DUF3987"/>
    <property type="match status" value="1"/>
</dbReference>
<organism evidence="2 3">
    <name type="scientific">Limnoglobus roseus</name>
    <dbReference type="NCBI Taxonomy" id="2598579"/>
    <lineage>
        <taxon>Bacteria</taxon>
        <taxon>Pseudomonadati</taxon>
        <taxon>Planctomycetota</taxon>
        <taxon>Planctomycetia</taxon>
        <taxon>Gemmatales</taxon>
        <taxon>Gemmataceae</taxon>
        <taxon>Limnoglobus</taxon>
    </lineage>
</organism>
<dbReference type="RefSeq" id="WP_168219256.1">
    <property type="nucleotide sequence ID" value="NZ_CP042425.1"/>
</dbReference>
<evidence type="ECO:0000313" key="2">
    <source>
        <dbReference type="EMBL" id="QEL18839.1"/>
    </source>
</evidence>
<proteinExistence type="predicted"/>
<keyword evidence="3" id="KW-1185">Reference proteome</keyword>
<name>A0A5C1AHD8_9BACT</name>
<feature type="region of interest" description="Disordered" evidence="1">
    <location>
        <begin position="745"/>
        <end position="781"/>
    </location>
</feature>
<protein>
    <recommendedName>
        <fullName evidence="4">DUF3987 domain-containing protein</fullName>
    </recommendedName>
</protein>
<dbReference type="Proteomes" id="UP000324974">
    <property type="component" value="Chromosome"/>
</dbReference>
<accession>A0A5C1AHD8</accession>
<feature type="compositionally biased region" description="Basic and acidic residues" evidence="1">
    <location>
        <begin position="58"/>
        <end position="70"/>
    </location>
</feature>
<reference evidence="3" key="1">
    <citation type="submission" date="2019-08" db="EMBL/GenBank/DDBJ databases">
        <title>Limnoglobus roseus gen. nov., sp. nov., a novel freshwater planctomycete with a giant genome from the family Gemmataceae.</title>
        <authorList>
            <person name="Kulichevskaya I.S."/>
            <person name="Naumoff D.G."/>
            <person name="Miroshnikov K."/>
            <person name="Ivanova A."/>
            <person name="Philippov D.A."/>
            <person name="Hakobyan A."/>
            <person name="Rijpstra I.C."/>
            <person name="Sinninghe Damste J.S."/>
            <person name="Liesack W."/>
            <person name="Dedysh S.N."/>
        </authorList>
    </citation>
    <scope>NUCLEOTIDE SEQUENCE [LARGE SCALE GENOMIC DNA]</scope>
    <source>
        <strain evidence="3">PX52</strain>
    </source>
</reference>
<gene>
    <name evidence="2" type="ORF">PX52LOC_05880</name>
</gene>
<evidence type="ECO:0008006" key="4">
    <source>
        <dbReference type="Google" id="ProtNLM"/>
    </source>
</evidence>
<sequence>MAAEISFRASPANPCPVCGGGSKGCSAVADGLHFCRGTPRDGWRRVGQPDDNGFTHYRRADDRGHDRDRPATVPLSSAATPQQLRNLADALKLPAAALAALPIGWDGEAWTVPEVDAKGATVGIHRRFPNGKKYMQKGGHRGLVLPRGWREKSGPVLVVEGMSDALAGTYAGLACVGRPNNAGGGNLLAELLRGLPIDRAIVVVGENDQKADGLWPGKAGAEALAGRLANDLARPIVVAIPPGPFKDVRDWLTAKIAKGVRWPDAGQELCRLLTDGGTVTEAPANPTAVTKPGVQAPAVTVPEYRPFPTHCLPDRVQNFAETVARATNTDPSYAALPILSVLGAAVGTTRVVCPKAGWRIFPAVWAITIGRSASGKSPPQIIVNNAVQLLEDDLEAENDAARGDHERRLEGFRRQRRESEDAVRPAEPREARFRVGDVTVESLAGILADNPRGCWLWCDEAAGWLTSFTRYKSGGGGDSDRPRWLSLFDSGALTADRKTGTRRTVRVRNSLVCVCGGIQPSILKSLMTPDNVGSGLFARILLAYPPERLQRWTEVGVADDMVEAFAGLLRELRGFGFDTLRGRPVPAVNHLSADAKALFVAYYDRNREAAHTGTDGEAASLLKLESYAVRFAHLRHLCRHTAGGDGQPIDALDMHAGIELAEWFADELFRIQAALQETEHERAGRCLVDLVHRRGGAMTARDLQKHNARKYRTAAHAEAALQSLVDGGLGEWLKETAANGQTVRRFRAAPSADGRQTPSDAPAENVDSPGKSAKVSERLSV</sequence>
<dbReference type="KEGG" id="lrs:PX52LOC_05880"/>
<feature type="region of interest" description="Disordered" evidence="1">
    <location>
        <begin position="41"/>
        <end position="78"/>
    </location>
</feature>
<evidence type="ECO:0000313" key="3">
    <source>
        <dbReference type="Proteomes" id="UP000324974"/>
    </source>
</evidence>
<dbReference type="InterPro" id="IPR025048">
    <property type="entry name" value="DUF3987"/>
</dbReference>
<dbReference type="EMBL" id="CP042425">
    <property type="protein sequence ID" value="QEL18839.1"/>
    <property type="molecule type" value="Genomic_DNA"/>
</dbReference>
<evidence type="ECO:0000256" key="1">
    <source>
        <dbReference type="SAM" id="MobiDB-lite"/>
    </source>
</evidence>
<dbReference type="AlphaFoldDB" id="A0A5C1AHD8"/>